<dbReference type="Gene3D" id="3.40.50.300">
    <property type="entry name" value="P-loop containing nucleotide triphosphate hydrolases"/>
    <property type="match status" value="1"/>
</dbReference>
<name>A0A7W9QIN0_9ACTN</name>
<evidence type="ECO:0000313" key="2">
    <source>
        <dbReference type="Proteomes" id="UP000588098"/>
    </source>
</evidence>
<comment type="caution">
    <text evidence="1">The sequence shown here is derived from an EMBL/GenBank/DDBJ whole genome shotgun (WGS) entry which is preliminary data.</text>
</comment>
<dbReference type="Proteomes" id="UP000588098">
    <property type="component" value="Unassembled WGS sequence"/>
</dbReference>
<dbReference type="EMBL" id="JACHJL010000026">
    <property type="protein sequence ID" value="MBB5939667.1"/>
    <property type="molecule type" value="Genomic_DNA"/>
</dbReference>
<proteinExistence type="predicted"/>
<reference evidence="1 2" key="1">
    <citation type="submission" date="2020-08" db="EMBL/GenBank/DDBJ databases">
        <title>Genomic Encyclopedia of Type Strains, Phase III (KMG-III): the genomes of soil and plant-associated and newly described type strains.</title>
        <authorList>
            <person name="Whitman W."/>
        </authorList>
    </citation>
    <scope>NUCLEOTIDE SEQUENCE [LARGE SCALE GENOMIC DNA]</scope>
    <source>
        <strain evidence="1 2">CECT 8305</strain>
    </source>
</reference>
<accession>A0A7W9QIN0</accession>
<dbReference type="InterPro" id="IPR027417">
    <property type="entry name" value="P-loop_NTPase"/>
</dbReference>
<keyword evidence="2" id="KW-1185">Reference proteome</keyword>
<gene>
    <name evidence="1" type="ORF">FHS42_006763</name>
</gene>
<sequence>MQSLTFIVGTGRSGSSALSRIVNFHPDILSLNELYASVGAGALPSEPLTGPQFRRLLTDPNPVFDTMTRSGVPLPEFLYIRQPGRYSAETTGIPALSLMVLPHLTDDPDRLLDELADQVESWPQRSAARHYEALFELLCTRFGRRAVIERSGYSLHWVPRLTSAFPTARFVHLFRDGPDCALSMSRHPGYRVIALLRDVMERSQISSMEELTEEHIKALPSDLSALLADRFDGKRLVMDRPMPVADFGALWSELITEGVTLLAKVPQPRRMSLAYEDLLEAPERELTRLAHFAGVEATAKWLAAGREHLHANRRGTARFLPDADLSALRDNCAPGRRALGLA</sequence>
<organism evidence="1 2">
    <name type="scientific">Streptomyces zagrosensis</name>
    <dbReference type="NCBI Taxonomy" id="1042984"/>
    <lineage>
        <taxon>Bacteria</taxon>
        <taxon>Bacillati</taxon>
        <taxon>Actinomycetota</taxon>
        <taxon>Actinomycetes</taxon>
        <taxon>Kitasatosporales</taxon>
        <taxon>Streptomycetaceae</taxon>
        <taxon>Streptomyces</taxon>
    </lineage>
</organism>
<dbReference type="Pfam" id="PF13469">
    <property type="entry name" value="Sulfotransfer_3"/>
    <property type="match status" value="1"/>
</dbReference>
<dbReference type="AlphaFoldDB" id="A0A7W9QIN0"/>
<evidence type="ECO:0000313" key="1">
    <source>
        <dbReference type="EMBL" id="MBB5939667.1"/>
    </source>
</evidence>
<evidence type="ECO:0008006" key="3">
    <source>
        <dbReference type="Google" id="ProtNLM"/>
    </source>
</evidence>
<dbReference type="RefSeq" id="WP_184579132.1">
    <property type="nucleotide sequence ID" value="NZ_JACHJL010000026.1"/>
</dbReference>
<protein>
    <recommendedName>
        <fullName evidence="3">Sulfotransferase</fullName>
    </recommendedName>
</protein>
<dbReference type="SUPFAM" id="SSF52540">
    <property type="entry name" value="P-loop containing nucleoside triphosphate hydrolases"/>
    <property type="match status" value="1"/>
</dbReference>